<sequence length="186" mass="22111">MSELSTLFCKVKITKPQLEKFLSSAPEEPELNNNWLEWWDSRQMHSKMDLTKEHLCTYNDTNNQAILDGWLEYEQAFGFSDYDETTEEWKWGMLFFSENYLEMLPMFAFIIGMEKYISESNENIAIVYPFFWGDNEVQAYIHFEKNKAFLSSNVQTTADINPDLLNTITEYLNKKWQDLSKNLEND</sequence>
<protein>
    <submittedName>
        <fullName evidence="1">Uncharacterized protein</fullName>
    </submittedName>
</protein>
<organism evidence="1 2">
    <name type="scientific">Flavobacterium chilense</name>
    <dbReference type="NCBI Taxonomy" id="946677"/>
    <lineage>
        <taxon>Bacteria</taxon>
        <taxon>Pseudomonadati</taxon>
        <taxon>Bacteroidota</taxon>
        <taxon>Flavobacteriia</taxon>
        <taxon>Flavobacteriales</taxon>
        <taxon>Flavobacteriaceae</taxon>
        <taxon>Flavobacterium</taxon>
    </lineage>
</organism>
<accession>A0A1M7DT40</accession>
<keyword evidence="2" id="KW-1185">Reference proteome</keyword>
<dbReference type="RefSeq" id="WP_068842141.1">
    <property type="nucleotide sequence ID" value="NZ_FRBT01000002.1"/>
</dbReference>
<dbReference type="OrthoDB" id="6910425at2"/>
<evidence type="ECO:0000313" key="1">
    <source>
        <dbReference type="EMBL" id="SHL82626.1"/>
    </source>
</evidence>
<dbReference type="STRING" id="946677.SAMN05444484_102711"/>
<proteinExistence type="predicted"/>
<dbReference type="EMBL" id="FRBT01000002">
    <property type="protein sequence ID" value="SHL82626.1"/>
    <property type="molecule type" value="Genomic_DNA"/>
</dbReference>
<name>A0A1M7DT40_9FLAO</name>
<evidence type="ECO:0000313" key="2">
    <source>
        <dbReference type="Proteomes" id="UP000184028"/>
    </source>
</evidence>
<dbReference type="Proteomes" id="UP000184028">
    <property type="component" value="Unassembled WGS sequence"/>
</dbReference>
<dbReference type="AlphaFoldDB" id="A0A1M7DT40"/>
<gene>
    <name evidence="1" type="ORF">SAMN05444484_102711</name>
</gene>
<reference evidence="2" key="1">
    <citation type="submission" date="2016-11" db="EMBL/GenBank/DDBJ databases">
        <authorList>
            <person name="Varghese N."/>
            <person name="Submissions S."/>
        </authorList>
    </citation>
    <scope>NUCLEOTIDE SEQUENCE [LARGE SCALE GENOMIC DNA]</scope>
    <source>
        <strain evidence="2">DSM 24724</strain>
    </source>
</reference>